<feature type="transmembrane region" description="Helical" evidence="6">
    <location>
        <begin position="169"/>
        <end position="188"/>
    </location>
</feature>
<feature type="transmembrane region" description="Helical" evidence="6">
    <location>
        <begin position="24"/>
        <end position="49"/>
    </location>
</feature>
<dbReference type="InterPro" id="IPR020846">
    <property type="entry name" value="MFS_dom"/>
</dbReference>
<dbReference type="RefSeq" id="WP_213377900.1">
    <property type="nucleotide sequence ID" value="NZ_AP024563.1"/>
</dbReference>
<dbReference type="InterPro" id="IPR011701">
    <property type="entry name" value="MFS"/>
</dbReference>
<evidence type="ECO:0000256" key="1">
    <source>
        <dbReference type="ARBA" id="ARBA00004141"/>
    </source>
</evidence>
<evidence type="ECO:0000313" key="8">
    <source>
        <dbReference type="EMBL" id="BCU06953.1"/>
    </source>
</evidence>
<dbReference type="PANTHER" id="PTHR12778:SF10">
    <property type="entry name" value="MAJOR FACILITATOR SUPERFAMILY DOMAIN-CONTAINING PROTEIN 3"/>
    <property type="match status" value="1"/>
</dbReference>
<proteinExistence type="predicted"/>
<gene>
    <name evidence="8" type="ORF">Atep_16300</name>
</gene>
<protein>
    <submittedName>
        <fullName evidence="8">MFS transporter</fullName>
    </submittedName>
</protein>
<dbReference type="Proteomes" id="UP000680679">
    <property type="component" value="Chromosome"/>
</dbReference>
<dbReference type="InterPro" id="IPR004752">
    <property type="entry name" value="AmpG_permease/AT-1"/>
</dbReference>
<evidence type="ECO:0000256" key="2">
    <source>
        <dbReference type="ARBA" id="ARBA00022448"/>
    </source>
</evidence>
<dbReference type="NCBIfam" id="TIGR00901">
    <property type="entry name" value="2A0125"/>
    <property type="match status" value="1"/>
</dbReference>
<feature type="domain" description="Major facilitator superfamily (MFS) profile" evidence="7">
    <location>
        <begin position="23"/>
        <end position="512"/>
    </location>
</feature>
<feature type="transmembrane region" description="Helical" evidence="6">
    <location>
        <begin position="284"/>
        <end position="305"/>
    </location>
</feature>
<sequence>MTQSSTEAPRDWRQTLGELLDRRVLAMLLLGFSAGVPLLLIFSSLSLWLREAGIERNAVTFFSWAALGYSFKFVWAPLIDTLPLPWLTRRLGRRRAWLLVAQLAIITAIVLMALIDPASGGDSLTHMALAAVLLGFSSATQDIVIDAYRIESAPPRLQALMSSTYIAGYRIAMVASGAGALVLASAFGSKAGAYSYTAWSTTYLIMATVMLVGVLTTLVIREPETYRPKALTHYSALDYLRLVLVFALMAGAFVGGFFLSGTLFGDLKHRLAGGALGAFLLETLHFALAVGVAALVGWALVRLGAIDRAMARAVWIEPALDFFARYGLKTALLLLALIGLYRISDIVLSVISNVFYQDIGFSKPQIATAVKTFGVFVSIAGGVLGGLMATRYGVVRILMLGAILSAATNLIFLVLAHAGADAVLLYVAVGADNLAAGLASAAFVAFLSSLTNVSFTAVQYAIFSSLMTLLPKVLGGYSGSLVDGIGYPGFFVFTTLIGVPVIALVWIAGRRLDIAEERAGAMRKGGSG</sequence>
<dbReference type="Gene3D" id="1.20.1250.20">
    <property type="entry name" value="MFS general substrate transporter like domains"/>
    <property type="match status" value="2"/>
</dbReference>
<feature type="transmembrane region" description="Helical" evidence="6">
    <location>
        <begin position="364"/>
        <end position="385"/>
    </location>
</feature>
<keyword evidence="9" id="KW-1185">Reference proteome</keyword>
<feature type="transmembrane region" description="Helical" evidence="6">
    <location>
        <begin position="397"/>
        <end position="418"/>
    </location>
</feature>
<organism evidence="8 9">
    <name type="scientific">Allochromatium tepidum</name>
    <dbReference type="NCBI Taxonomy" id="553982"/>
    <lineage>
        <taxon>Bacteria</taxon>
        <taxon>Pseudomonadati</taxon>
        <taxon>Pseudomonadota</taxon>
        <taxon>Gammaproteobacteria</taxon>
        <taxon>Chromatiales</taxon>
        <taxon>Chromatiaceae</taxon>
        <taxon>Allochromatium</taxon>
    </lineage>
</organism>
<evidence type="ECO:0000256" key="3">
    <source>
        <dbReference type="ARBA" id="ARBA00022692"/>
    </source>
</evidence>
<evidence type="ECO:0000256" key="5">
    <source>
        <dbReference type="ARBA" id="ARBA00023136"/>
    </source>
</evidence>
<accession>A0ABN6GAL3</accession>
<reference evidence="8 9" key="1">
    <citation type="submission" date="2021-04" db="EMBL/GenBank/DDBJ databases">
        <title>Complete genome sequencing of Allochromatium tepidum strain NZ.</title>
        <authorList>
            <person name="Tsukatani Y."/>
            <person name="Mori H."/>
        </authorList>
    </citation>
    <scope>NUCLEOTIDE SEQUENCE [LARGE SCALE GENOMIC DNA]</scope>
    <source>
        <strain evidence="8 9">NZ</strain>
    </source>
</reference>
<feature type="transmembrane region" description="Helical" evidence="6">
    <location>
        <begin position="485"/>
        <end position="508"/>
    </location>
</feature>
<comment type="subcellular location">
    <subcellularLocation>
        <location evidence="1">Membrane</location>
        <topology evidence="1">Multi-pass membrane protein</topology>
    </subcellularLocation>
</comment>
<name>A0ABN6GAL3_9GAMM</name>
<feature type="transmembrane region" description="Helical" evidence="6">
    <location>
        <begin position="326"/>
        <end position="344"/>
    </location>
</feature>
<feature type="transmembrane region" description="Helical" evidence="6">
    <location>
        <begin position="460"/>
        <end position="479"/>
    </location>
</feature>
<feature type="transmembrane region" description="Helical" evidence="6">
    <location>
        <begin position="424"/>
        <end position="448"/>
    </location>
</feature>
<dbReference type="PANTHER" id="PTHR12778">
    <property type="entry name" value="SOLUTE CARRIER FAMILY 33 ACETYL-COA TRANSPORTER -RELATED"/>
    <property type="match status" value="1"/>
</dbReference>
<keyword evidence="4 6" id="KW-1133">Transmembrane helix</keyword>
<feature type="transmembrane region" description="Helical" evidence="6">
    <location>
        <begin position="127"/>
        <end position="148"/>
    </location>
</feature>
<dbReference type="InterPro" id="IPR036259">
    <property type="entry name" value="MFS_trans_sf"/>
</dbReference>
<dbReference type="EMBL" id="AP024563">
    <property type="protein sequence ID" value="BCU06953.1"/>
    <property type="molecule type" value="Genomic_DNA"/>
</dbReference>
<dbReference type="Pfam" id="PF07690">
    <property type="entry name" value="MFS_1"/>
    <property type="match status" value="1"/>
</dbReference>
<dbReference type="SUPFAM" id="SSF103473">
    <property type="entry name" value="MFS general substrate transporter"/>
    <property type="match status" value="1"/>
</dbReference>
<dbReference type="PROSITE" id="PS50850">
    <property type="entry name" value="MFS"/>
    <property type="match status" value="1"/>
</dbReference>
<feature type="transmembrane region" description="Helical" evidence="6">
    <location>
        <begin position="96"/>
        <end position="115"/>
    </location>
</feature>
<keyword evidence="5 6" id="KW-0472">Membrane</keyword>
<feature type="transmembrane region" description="Helical" evidence="6">
    <location>
        <begin position="200"/>
        <end position="220"/>
    </location>
</feature>
<feature type="transmembrane region" description="Helical" evidence="6">
    <location>
        <begin position="240"/>
        <end position="264"/>
    </location>
</feature>
<evidence type="ECO:0000313" key="9">
    <source>
        <dbReference type="Proteomes" id="UP000680679"/>
    </source>
</evidence>
<evidence type="ECO:0000259" key="7">
    <source>
        <dbReference type="PROSITE" id="PS50850"/>
    </source>
</evidence>
<evidence type="ECO:0000256" key="4">
    <source>
        <dbReference type="ARBA" id="ARBA00022989"/>
    </source>
</evidence>
<evidence type="ECO:0000256" key="6">
    <source>
        <dbReference type="SAM" id="Phobius"/>
    </source>
</evidence>
<keyword evidence="3 6" id="KW-0812">Transmembrane</keyword>
<keyword evidence="2" id="KW-0813">Transport</keyword>